<sequence>MSNQTKGLFSVPKNDYVPRPAENQRHLRFGTPGVAANDPEPISNFGHVPENDEVRIHGEGISREEQDRNLAELKLLVRERQRQECKEREDHKPGPQSANLASALGKYATAIAQERLENPSDLTNSQNLPPVQQHPDEKELLNRLNKEAQTRQHVENYEMEKTMKGGLSANVKSAADKLENDLKAQHK</sequence>
<accession>A0ABM8VXH6</accession>
<proteinExistence type="predicted"/>
<feature type="region of interest" description="Disordered" evidence="1">
    <location>
        <begin position="81"/>
        <end position="187"/>
    </location>
</feature>
<gene>
    <name evidence="2" type="ORF">GMARGA_LOCUS783</name>
</gene>
<feature type="region of interest" description="Disordered" evidence="1">
    <location>
        <begin position="1"/>
        <end position="20"/>
    </location>
</feature>
<feature type="compositionally biased region" description="Polar residues" evidence="1">
    <location>
        <begin position="120"/>
        <end position="130"/>
    </location>
</feature>
<feature type="compositionally biased region" description="Basic and acidic residues" evidence="1">
    <location>
        <begin position="134"/>
        <end position="163"/>
    </location>
</feature>
<feature type="compositionally biased region" description="Basic and acidic residues" evidence="1">
    <location>
        <begin position="81"/>
        <end position="93"/>
    </location>
</feature>
<dbReference type="EMBL" id="CAJVQB010000153">
    <property type="protein sequence ID" value="CAG8471153.1"/>
    <property type="molecule type" value="Genomic_DNA"/>
</dbReference>
<keyword evidence="3" id="KW-1185">Reference proteome</keyword>
<reference evidence="2 3" key="1">
    <citation type="submission" date="2021-06" db="EMBL/GenBank/DDBJ databases">
        <authorList>
            <person name="Kallberg Y."/>
            <person name="Tangrot J."/>
            <person name="Rosling A."/>
        </authorList>
    </citation>
    <scope>NUCLEOTIDE SEQUENCE [LARGE SCALE GENOMIC DNA]</scope>
    <source>
        <strain evidence="2 3">120-4 pot B 10/14</strain>
    </source>
</reference>
<feature type="compositionally biased region" description="Basic and acidic residues" evidence="1">
    <location>
        <begin position="174"/>
        <end position="187"/>
    </location>
</feature>
<name>A0ABM8VXH6_GIGMA</name>
<evidence type="ECO:0000313" key="2">
    <source>
        <dbReference type="EMBL" id="CAG8471153.1"/>
    </source>
</evidence>
<evidence type="ECO:0000313" key="3">
    <source>
        <dbReference type="Proteomes" id="UP000789901"/>
    </source>
</evidence>
<organism evidence="2 3">
    <name type="scientific">Gigaspora margarita</name>
    <dbReference type="NCBI Taxonomy" id="4874"/>
    <lineage>
        <taxon>Eukaryota</taxon>
        <taxon>Fungi</taxon>
        <taxon>Fungi incertae sedis</taxon>
        <taxon>Mucoromycota</taxon>
        <taxon>Glomeromycotina</taxon>
        <taxon>Glomeromycetes</taxon>
        <taxon>Diversisporales</taxon>
        <taxon>Gigasporaceae</taxon>
        <taxon>Gigaspora</taxon>
    </lineage>
</organism>
<protein>
    <submittedName>
        <fullName evidence="2">34372_t:CDS:1</fullName>
    </submittedName>
</protein>
<evidence type="ECO:0000256" key="1">
    <source>
        <dbReference type="SAM" id="MobiDB-lite"/>
    </source>
</evidence>
<comment type="caution">
    <text evidence="2">The sequence shown here is derived from an EMBL/GenBank/DDBJ whole genome shotgun (WGS) entry which is preliminary data.</text>
</comment>
<dbReference type="Proteomes" id="UP000789901">
    <property type="component" value="Unassembled WGS sequence"/>
</dbReference>
<feature type="region of interest" description="Disordered" evidence="1">
    <location>
        <begin position="29"/>
        <end position="51"/>
    </location>
</feature>